<sequence>HPKSFVWDYFDKDNNGMTVTCKEILDNGKKCGVLYNNGSTTSNLINHLAQFKEALLVLQRVLYPHTGEGIAELLDNVLVEWGLINKMTAITTDNGSNIKKAAQLLELDRIPCAAHVLQLSVGKGAIVYLPSWLQSDESVPVRKDSERLACIMLSDDEWIFLDELNDILYGFEEIMMLLSRNTYVTISLMYPAISTLVKTLKILLQQSYIESASADMGKLTILDSVEEIIDDTKDIVEIKKVDASLGIIYKTINISVPIITIGMLEKVKKLRFANTNVVIQTKEHLKSLYELECEIHLTPKHPMSLSNIQHDDYDDFEAATSVLFEQLFSDVGNNITPNRTNLDSEL</sequence>
<comment type="caution">
    <text evidence="1">The sequence shown here is derived from an EMBL/GenBank/DDBJ whole genome shotgun (WGS) entry which is preliminary data.</text>
</comment>
<keyword evidence="2" id="KW-1185">Reference proteome</keyword>
<organism evidence="1 2">
    <name type="scientific">Cetraspora pellucida</name>
    <dbReference type="NCBI Taxonomy" id="1433469"/>
    <lineage>
        <taxon>Eukaryota</taxon>
        <taxon>Fungi</taxon>
        <taxon>Fungi incertae sedis</taxon>
        <taxon>Mucoromycota</taxon>
        <taxon>Glomeromycotina</taxon>
        <taxon>Glomeromycetes</taxon>
        <taxon>Diversisporales</taxon>
        <taxon>Gigasporaceae</taxon>
        <taxon>Cetraspora</taxon>
    </lineage>
</organism>
<protein>
    <submittedName>
        <fullName evidence="1">3031_t:CDS:1</fullName>
    </submittedName>
</protein>
<evidence type="ECO:0000313" key="1">
    <source>
        <dbReference type="EMBL" id="CAG8522104.1"/>
    </source>
</evidence>
<dbReference type="Proteomes" id="UP000789366">
    <property type="component" value="Unassembled WGS sequence"/>
</dbReference>
<reference evidence="1" key="1">
    <citation type="submission" date="2021-06" db="EMBL/GenBank/DDBJ databases">
        <authorList>
            <person name="Kallberg Y."/>
            <person name="Tangrot J."/>
            <person name="Rosling A."/>
        </authorList>
    </citation>
    <scope>NUCLEOTIDE SEQUENCE</scope>
    <source>
        <strain evidence="1">28 12/20/2015</strain>
    </source>
</reference>
<name>A0ACA9LD27_9GLOM</name>
<gene>
    <name evidence="1" type="ORF">SPELUC_LOCUS3982</name>
</gene>
<proteinExistence type="predicted"/>
<dbReference type="EMBL" id="CAJVPW010003296">
    <property type="protein sequence ID" value="CAG8522104.1"/>
    <property type="molecule type" value="Genomic_DNA"/>
</dbReference>
<feature type="non-terminal residue" evidence="1">
    <location>
        <position position="346"/>
    </location>
</feature>
<accession>A0ACA9LD27</accession>
<evidence type="ECO:0000313" key="2">
    <source>
        <dbReference type="Proteomes" id="UP000789366"/>
    </source>
</evidence>
<feature type="non-terminal residue" evidence="1">
    <location>
        <position position="1"/>
    </location>
</feature>